<evidence type="ECO:0000256" key="3">
    <source>
        <dbReference type="SAM" id="SignalP"/>
    </source>
</evidence>
<dbReference type="AlphaFoldDB" id="A0A6J0ILM4"/>
<accession>A0A6J0ILM4</accession>
<keyword evidence="4" id="KW-1185">Reference proteome</keyword>
<dbReference type="GeneID" id="108505771"/>
<evidence type="ECO:0000256" key="2">
    <source>
        <dbReference type="SAM" id="Phobius"/>
    </source>
</evidence>
<evidence type="ECO:0000313" key="4">
    <source>
        <dbReference type="Proteomes" id="UP000504624"/>
    </source>
</evidence>
<sequence>MWNCCTLLLEFLGSNAAKFQLLPCLWDSLEKGKGSGACSAALGQPFLSLCNKWINLLFIEKKRTFFSPFFLFFFFLLICTLWAFCGPCWHSQVGFVWRQAGCWNSRGVLCQIHGLCSIPRVVLCGSNLSVGIPGWFCVDPTSVLEFQDDSVPDPWSVLEFQDDSVPDLWSVLEFQGGFVWIQPLCWNSRLVLCSSMVCAGIPGWFSAAPWSVLHSRVVLCGSHLCAGIPRWFCAAPWSVLHSQSGFLWIHPLCWNSRVVLCGSHLCAGIPGWFCAGPAAPAGSAKHYPTFPEENPCFPGHSQAPTNSINPGPGALKPD</sequence>
<name>A0A6J0ILM4_9PASS</name>
<feature type="transmembrane region" description="Helical" evidence="2">
    <location>
        <begin position="65"/>
        <end position="84"/>
    </location>
</feature>
<feature type="region of interest" description="Disordered" evidence="1">
    <location>
        <begin position="298"/>
        <end position="318"/>
    </location>
</feature>
<evidence type="ECO:0000256" key="1">
    <source>
        <dbReference type="SAM" id="MobiDB-lite"/>
    </source>
</evidence>
<feature type="signal peptide" evidence="3">
    <location>
        <begin position="1"/>
        <end position="16"/>
    </location>
</feature>
<feature type="chain" id="PRO_5026957328" evidence="3">
    <location>
        <begin position="17"/>
        <end position="318"/>
    </location>
</feature>
<organism evidence="4 5">
    <name type="scientific">Lepidothrix coronata</name>
    <name type="common">blue-crowned manakin</name>
    <dbReference type="NCBI Taxonomy" id="321398"/>
    <lineage>
        <taxon>Eukaryota</taxon>
        <taxon>Metazoa</taxon>
        <taxon>Chordata</taxon>
        <taxon>Craniata</taxon>
        <taxon>Vertebrata</taxon>
        <taxon>Euteleostomi</taxon>
        <taxon>Archelosauria</taxon>
        <taxon>Archosauria</taxon>
        <taxon>Dinosauria</taxon>
        <taxon>Saurischia</taxon>
        <taxon>Theropoda</taxon>
        <taxon>Coelurosauria</taxon>
        <taxon>Aves</taxon>
        <taxon>Neognathae</taxon>
        <taxon>Neoaves</taxon>
        <taxon>Telluraves</taxon>
        <taxon>Australaves</taxon>
        <taxon>Passeriformes</taxon>
        <taxon>Pipridae</taxon>
        <taxon>Lepidothrix</taxon>
    </lineage>
</organism>
<reference evidence="5" key="1">
    <citation type="submission" date="2025-08" db="UniProtKB">
        <authorList>
            <consortium name="RefSeq"/>
        </authorList>
    </citation>
    <scope>IDENTIFICATION</scope>
</reference>
<dbReference type="Proteomes" id="UP000504624">
    <property type="component" value="Unplaced"/>
</dbReference>
<keyword evidence="2" id="KW-1133">Transmembrane helix</keyword>
<gene>
    <name evidence="5" type="primary">LOC108505771</name>
</gene>
<keyword evidence="2" id="KW-0472">Membrane</keyword>
<evidence type="ECO:0000313" key="5">
    <source>
        <dbReference type="RefSeq" id="XP_017687558.1"/>
    </source>
</evidence>
<keyword evidence="2" id="KW-0812">Transmembrane</keyword>
<keyword evidence="3" id="KW-0732">Signal</keyword>
<protein>
    <submittedName>
        <fullName evidence="5">Uncharacterized protein LOC108505771 isoform X1</fullName>
    </submittedName>
</protein>
<proteinExistence type="predicted"/>
<dbReference type="RefSeq" id="XP_017687558.1">
    <property type="nucleotide sequence ID" value="XM_017832069.1"/>
</dbReference>